<evidence type="ECO:0000259" key="3">
    <source>
        <dbReference type="PROSITE" id="PS51084"/>
    </source>
</evidence>
<dbReference type="GO" id="GO:0003824">
    <property type="term" value="F:catalytic activity"/>
    <property type="evidence" value="ECO:0007669"/>
    <property type="project" value="InterPro"/>
</dbReference>
<dbReference type="PANTHER" id="PTHR46648:SF1">
    <property type="entry name" value="ADENOSINE 5'-MONOPHOSPHORAMIDASE HNT1"/>
    <property type="match status" value="1"/>
</dbReference>
<dbReference type="Gene3D" id="3.30.428.10">
    <property type="entry name" value="HIT-like"/>
    <property type="match status" value="1"/>
</dbReference>
<organism evidence="4 5">
    <name type="scientific">Candidatus Cardinium hertigii</name>
    <dbReference type="NCBI Taxonomy" id="247481"/>
    <lineage>
        <taxon>Bacteria</taxon>
        <taxon>Pseudomonadati</taxon>
        <taxon>Bacteroidota</taxon>
        <taxon>Cytophagia</taxon>
        <taxon>Cytophagales</taxon>
        <taxon>Amoebophilaceae</taxon>
        <taxon>Candidatus Cardinium</taxon>
    </lineage>
</organism>
<dbReference type="InterPro" id="IPR036265">
    <property type="entry name" value="HIT-like_sf"/>
</dbReference>
<dbReference type="EMBL" id="CP029619">
    <property type="protein sequence ID" value="AWN81790.1"/>
    <property type="molecule type" value="Genomic_DNA"/>
</dbReference>
<dbReference type="SUPFAM" id="SSF54197">
    <property type="entry name" value="HIT-like"/>
    <property type="match status" value="1"/>
</dbReference>
<dbReference type="PANTHER" id="PTHR46648">
    <property type="entry name" value="HIT FAMILY PROTEIN 1"/>
    <property type="match status" value="1"/>
</dbReference>
<dbReference type="RefSeq" id="WP_109997213.1">
    <property type="nucleotide sequence ID" value="NZ_CP029619.1"/>
</dbReference>
<dbReference type="Pfam" id="PF01230">
    <property type="entry name" value="HIT"/>
    <property type="match status" value="1"/>
</dbReference>
<dbReference type="OrthoDB" id="9784774at2"/>
<name>A0A2Z3LIA4_9BACT</name>
<dbReference type="PROSITE" id="PS51084">
    <property type="entry name" value="HIT_2"/>
    <property type="match status" value="1"/>
</dbReference>
<evidence type="ECO:0000256" key="1">
    <source>
        <dbReference type="PIRSR" id="PIRSR601310-1"/>
    </source>
</evidence>
<accession>A0A2Z3LIA4</accession>
<dbReference type="AlphaFoldDB" id="A0A2Z3LIA4"/>
<protein>
    <submittedName>
        <fullName evidence="4">Protein hit</fullName>
    </submittedName>
</protein>
<gene>
    <name evidence="4" type="primary">hit</name>
    <name evidence="4" type="ORF">DK880_00465</name>
</gene>
<sequence>MKQVTHASTTDCIFCKMVAGLATCHTVWESYQHLAFLSIFPNTEGFTVVIPKHHLSSYIFDHTSDEINGLMEAARKVSQLLIHKFPTVARTAVVFEGYGVNHLHAKLIPLHGTKREHWVKTSASIQTKFDQYPGYISSHDAERESDEKLAALASLLRS</sequence>
<dbReference type="PRINTS" id="PR00332">
    <property type="entry name" value="HISTRIAD"/>
</dbReference>
<comment type="caution">
    <text evidence="2">Lacks conserved residue(s) required for the propagation of feature annotation.</text>
</comment>
<keyword evidence="5" id="KW-1185">Reference proteome</keyword>
<feature type="active site" description="Tele-AMP-histidine intermediate" evidence="1">
    <location>
        <position position="104"/>
    </location>
</feature>
<dbReference type="Proteomes" id="UP000245872">
    <property type="component" value="Chromosome"/>
</dbReference>
<feature type="domain" description="HIT" evidence="3">
    <location>
        <begin position="13"/>
        <end position="118"/>
    </location>
</feature>
<dbReference type="GO" id="GO:0009117">
    <property type="term" value="P:nucleotide metabolic process"/>
    <property type="evidence" value="ECO:0007669"/>
    <property type="project" value="TreeGrafter"/>
</dbReference>
<dbReference type="KEGG" id="cher:DK880_00465"/>
<evidence type="ECO:0000313" key="4">
    <source>
        <dbReference type="EMBL" id="AWN81790.1"/>
    </source>
</evidence>
<evidence type="ECO:0000313" key="5">
    <source>
        <dbReference type="Proteomes" id="UP000245872"/>
    </source>
</evidence>
<proteinExistence type="predicted"/>
<evidence type="ECO:0000256" key="2">
    <source>
        <dbReference type="PROSITE-ProRule" id="PRU00464"/>
    </source>
</evidence>
<dbReference type="InterPro" id="IPR001310">
    <property type="entry name" value="Histidine_triad_HIT"/>
</dbReference>
<dbReference type="InterPro" id="IPR011146">
    <property type="entry name" value="HIT-like"/>
</dbReference>
<reference evidence="4 5" key="1">
    <citation type="submission" date="2018-05" db="EMBL/GenBank/DDBJ databases">
        <title>Candidatus Cardinium hertigii Genome Assembly.</title>
        <authorList>
            <person name="Showmaker K.C."/>
            <person name="Walden K.O."/>
            <person name="Fields C.J."/>
            <person name="Lambert K.N."/>
            <person name="Hudson M.E."/>
        </authorList>
    </citation>
    <scope>NUCLEOTIDE SEQUENCE [LARGE SCALE GENOMIC DNA]</scope>
    <source>
        <strain evidence="5">cHgTN10</strain>
    </source>
</reference>